<name>A0A1V6M2Z2_9BACT</name>
<dbReference type="SUPFAM" id="SSF51419">
    <property type="entry name" value="PLP-binding barrel"/>
    <property type="match status" value="1"/>
</dbReference>
<evidence type="ECO:0000259" key="7">
    <source>
        <dbReference type="SMART" id="SM01005"/>
    </source>
</evidence>
<evidence type="ECO:0000256" key="2">
    <source>
        <dbReference type="ARBA" id="ARBA00001933"/>
    </source>
</evidence>
<dbReference type="InterPro" id="IPR011079">
    <property type="entry name" value="Ala_racemase_C"/>
</dbReference>
<dbReference type="CDD" id="cd00430">
    <property type="entry name" value="PLPDE_III_AR"/>
    <property type="match status" value="1"/>
</dbReference>
<dbReference type="Pfam" id="PF00842">
    <property type="entry name" value="Ala_racemase_C"/>
    <property type="match status" value="1"/>
</dbReference>
<evidence type="ECO:0000313" key="9">
    <source>
        <dbReference type="Proteomes" id="UP000242219"/>
    </source>
</evidence>
<comment type="caution">
    <text evidence="5">Lacks conserved residue(s) required for the propagation of feature annotation.</text>
</comment>
<dbReference type="GO" id="GO:0030632">
    <property type="term" value="P:D-alanine biosynthetic process"/>
    <property type="evidence" value="ECO:0007669"/>
    <property type="project" value="UniProtKB-UniRule"/>
</dbReference>
<dbReference type="InterPro" id="IPR009006">
    <property type="entry name" value="Ala_racemase/Decarboxylase_C"/>
</dbReference>
<comment type="caution">
    <text evidence="8">The sequence shown here is derived from an EMBL/GenBank/DDBJ whole genome shotgun (WGS) entry which is preliminary data.</text>
</comment>
<evidence type="ECO:0000256" key="4">
    <source>
        <dbReference type="ARBA" id="ARBA00023235"/>
    </source>
</evidence>
<feature type="binding site" evidence="5">
    <location>
        <position position="314"/>
    </location>
    <ligand>
        <name>substrate</name>
    </ligand>
</feature>
<dbReference type="NCBIfam" id="TIGR00492">
    <property type="entry name" value="alr"/>
    <property type="match status" value="1"/>
</dbReference>
<gene>
    <name evidence="8" type="ORF">BIY37_01055</name>
</gene>
<dbReference type="SUPFAM" id="SSF50621">
    <property type="entry name" value="Alanine racemase C-terminal domain-like"/>
    <property type="match status" value="1"/>
</dbReference>
<dbReference type="PRINTS" id="PR00992">
    <property type="entry name" value="ALARACEMASE"/>
</dbReference>
<dbReference type="GO" id="GO:0008784">
    <property type="term" value="F:alanine racemase activity"/>
    <property type="evidence" value="ECO:0007669"/>
    <property type="project" value="UniProtKB-UniRule"/>
</dbReference>
<protein>
    <recommendedName>
        <fullName evidence="5">Alanine racemase</fullName>
        <ecNumber evidence="5">5.1.1.1</ecNumber>
    </recommendedName>
</protein>
<dbReference type="HAMAP" id="MF_01201">
    <property type="entry name" value="Ala_racemase"/>
    <property type="match status" value="1"/>
</dbReference>
<evidence type="ECO:0000256" key="6">
    <source>
        <dbReference type="PIRSR" id="PIRSR600821-50"/>
    </source>
</evidence>
<keyword evidence="3 5" id="KW-0663">Pyridoxal phosphate</keyword>
<dbReference type="SMART" id="SM01005">
    <property type="entry name" value="Ala_racemase_C"/>
    <property type="match status" value="1"/>
</dbReference>
<dbReference type="GO" id="GO:0005829">
    <property type="term" value="C:cytosol"/>
    <property type="evidence" value="ECO:0007669"/>
    <property type="project" value="TreeGrafter"/>
</dbReference>
<proteinExistence type="inferred from homology"/>
<reference evidence="8 9" key="1">
    <citation type="journal article" date="2016" name="Genome Announc.">
        <title>Draft Genome Sequence of the Anaerobic Ammonium-Oxidizing Bacterium 'Candidatus Brocadia sp. 40'.</title>
        <authorList>
            <person name="Ali M."/>
            <person name="Haroon M.F."/>
            <person name="Narita Y."/>
            <person name="Zhang L."/>
            <person name="Rangel Shaw D."/>
            <person name="Okabe S."/>
            <person name="Saikaly P.E."/>
        </authorList>
    </citation>
    <scope>NUCLEOTIDE SEQUENCE [LARGE SCALE GENOMIC DNA]</scope>
    <source>
        <strain evidence="8 9">40</strain>
    </source>
</reference>
<comment type="pathway">
    <text evidence="5">Amino-acid biosynthesis; D-alanine biosynthesis; D-alanine from L-alanine: step 1/1.</text>
</comment>
<dbReference type="InterPro" id="IPR000821">
    <property type="entry name" value="Ala_racemase"/>
</dbReference>
<accession>A0A1V6M2Z2</accession>
<feature type="domain" description="Alanine racemase C-terminal" evidence="7">
    <location>
        <begin position="245"/>
        <end position="373"/>
    </location>
</feature>
<dbReference type="EC" id="5.1.1.1" evidence="5"/>
<dbReference type="AlphaFoldDB" id="A0A1V6M2Z2"/>
<dbReference type="Gene3D" id="3.20.20.10">
    <property type="entry name" value="Alanine racemase"/>
    <property type="match status" value="1"/>
</dbReference>
<dbReference type="EMBL" id="MJUW02000019">
    <property type="protein sequence ID" value="OQD46774.1"/>
    <property type="molecule type" value="Genomic_DNA"/>
</dbReference>
<comment type="catalytic activity">
    <reaction evidence="1 5">
        <text>L-alanine = D-alanine</text>
        <dbReference type="Rhea" id="RHEA:20249"/>
        <dbReference type="ChEBI" id="CHEBI:57416"/>
        <dbReference type="ChEBI" id="CHEBI:57972"/>
        <dbReference type="EC" id="5.1.1.1"/>
    </reaction>
</comment>
<dbReference type="Proteomes" id="UP000242219">
    <property type="component" value="Unassembled WGS sequence"/>
</dbReference>
<comment type="cofactor">
    <cofactor evidence="2 5 6">
        <name>pyridoxal 5'-phosphate</name>
        <dbReference type="ChEBI" id="CHEBI:597326"/>
    </cofactor>
</comment>
<dbReference type="FunFam" id="3.20.20.10:FF:000002">
    <property type="entry name" value="Alanine racemase"/>
    <property type="match status" value="1"/>
</dbReference>
<feature type="modified residue" description="N6-(pyridoxal phosphate)lysine" evidence="5 6">
    <location>
        <position position="39"/>
    </location>
</feature>
<feature type="active site" description="Proton acceptor; specific for L-alanine" evidence="5">
    <location>
        <position position="266"/>
    </location>
</feature>
<comment type="similarity">
    <text evidence="5">Belongs to the alanine racemase family.</text>
</comment>
<feature type="active site" description="Proton acceptor; specific for D-alanine" evidence="5">
    <location>
        <position position="39"/>
    </location>
</feature>
<dbReference type="Pfam" id="PF01168">
    <property type="entry name" value="Ala_racemase_N"/>
    <property type="match status" value="1"/>
</dbReference>
<dbReference type="InterPro" id="IPR020622">
    <property type="entry name" value="Ala_racemase_pyridoxalP-BS"/>
</dbReference>
<evidence type="ECO:0000256" key="1">
    <source>
        <dbReference type="ARBA" id="ARBA00000316"/>
    </source>
</evidence>
<evidence type="ECO:0000256" key="5">
    <source>
        <dbReference type="HAMAP-Rule" id="MF_01201"/>
    </source>
</evidence>
<organism evidence="8 9">
    <name type="scientific">Candidatus Brocadia sapporoensis</name>
    <dbReference type="NCBI Taxonomy" id="392547"/>
    <lineage>
        <taxon>Bacteria</taxon>
        <taxon>Pseudomonadati</taxon>
        <taxon>Planctomycetota</taxon>
        <taxon>Candidatus Brocadiia</taxon>
        <taxon>Candidatus Brocadiales</taxon>
        <taxon>Candidatus Brocadiaceae</taxon>
        <taxon>Candidatus Brocadia</taxon>
    </lineage>
</organism>
<comment type="function">
    <text evidence="5">Catalyzes the interconversion of L-alanine and D-alanine. May also act on other amino acids.</text>
</comment>
<sequence length="380" mass="42155">MDIMHRPTWVEIDLNALRHNLLSIQKKIGQQIKIMGIVKADAYGHGDYEVSRVLLRHGVAMLGIAILEEGIQLRDKGIQAPLLLLGGIFEEQIDTVIHHDVIPSVYDLGLAEVLSKRAQYFQKTMNVHVYVDTGMGSIGVRYDKAVEFVRSLQEMKNLSIGGIYTHCSGSDERESAYTDLQISRFRDVLAHLDAIKIRIPLRHMANSGAIIGHPNAYFTMVRPGLSLYGLYPSDEVSRDIGVRPVMCFKTRIIHIKDMEPGDAVGYGRAHTVAKPTRVATLPFGYDDGYNRLLSGSGQVIIRGVKAPIIGRVCMDQCFVDVTHVQGATVGDEVVVYGSQGQESISVESVAKQLNTIPYEITCNMSKRVPRVYVNGYKDEA</sequence>
<dbReference type="PANTHER" id="PTHR30511">
    <property type="entry name" value="ALANINE RACEMASE"/>
    <property type="match status" value="1"/>
</dbReference>
<dbReference type="InterPro" id="IPR029066">
    <property type="entry name" value="PLP-binding_barrel"/>
</dbReference>
<keyword evidence="9" id="KW-1185">Reference proteome</keyword>
<dbReference type="InterPro" id="IPR001608">
    <property type="entry name" value="Ala_racemase_N"/>
</dbReference>
<dbReference type="GO" id="GO:0009252">
    <property type="term" value="P:peptidoglycan biosynthetic process"/>
    <property type="evidence" value="ECO:0007669"/>
    <property type="project" value="TreeGrafter"/>
</dbReference>
<evidence type="ECO:0000313" key="8">
    <source>
        <dbReference type="EMBL" id="OQD46774.1"/>
    </source>
</evidence>
<keyword evidence="4 5" id="KW-0413">Isomerase</keyword>
<dbReference type="UniPathway" id="UPA00042">
    <property type="reaction ID" value="UER00497"/>
</dbReference>
<dbReference type="PROSITE" id="PS00395">
    <property type="entry name" value="ALANINE_RACEMASE"/>
    <property type="match status" value="1"/>
</dbReference>
<dbReference type="GO" id="GO:0030170">
    <property type="term" value="F:pyridoxal phosphate binding"/>
    <property type="evidence" value="ECO:0007669"/>
    <property type="project" value="UniProtKB-UniRule"/>
</dbReference>
<dbReference type="PANTHER" id="PTHR30511:SF0">
    <property type="entry name" value="ALANINE RACEMASE, CATABOLIC-RELATED"/>
    <property type="match status" value="1"/>
</dbReference>
<evidence type="ECO:0000256" key="3">
    <source>
        <dbReference type="ARBA" id="ARBA00022898"/>
    </source>
</evidence>
<dbReference type="Gene3D" id="2.40.37.10">
    <property type="entry name" value="Lyase, Ornithine Decarboxylase, Chain A, domain 1"/>
    <property type="match status" value="1"/>
</dbReference>